<dbReference type="InterPro" id="IPR016181">
    <property type="entry name" value="Acyl_CoA_acyltransferase"/>
</dbReference>
<dbReference type="CDD" id="cd04301">
    <property type="entry name" value="NAT_SF"/>
    <property type="match status" value="1"/>
</dbReference>
<dbReference type="EMBL" id="PKHE01000016">
    <property type="protein sequence ID" value="PKY88176.1"/>
    <property type="molecule type" value="Genomic_DNA"/>
</dbReference>
<evidence type="ECO:0000313" key="3">
    <source>
        <dbReference type="Proteomes" id="UP000234384"/>
    </source>
</evidence>
<proteinExistence type="predicted"/>
<feature type="domain" description="N-acetyltransferase" evidence="1">
    <location>
        <begin position="4"/>
        <end position="169"/>
    </location>
</feature>
<dbReference type="PANTHER" id="PTHR43415">
    <property type="entry name" value="SPERMIDINE N(1)-ACETYLTRANSFERASE"/>
    <property type="match status" value="1"/>
</dbReference>
<protein>
    <submittedName>
        <fullName evidence="2">N-acetyltransferase</fullName>
    </submittedName>
</protein>
<sequence length="179" mass="20759">MSTVQLIKIQSADLSHLWQIGFSQEAPAWTRFNAPYFNDYSAFESAEAFAGSSVAEFLLADWVRGIKVDGQLIGMVSYYWENEATQWLNIGIIIYDENYWSQGIGTRAMQQWLDIIFDLYPELEHIGLVTWSGNPGMMHAATKLGMQQEARIRKVRYYQGVFYDSLMYGILRDEWEKLK</sequence>
<dbReference type="Proteomes" id="UP000234384">
    <property type="component" value="Unassembled WGS sequence"/>
</dbReference>
<dbReference type="OrthoDB" id="9795206at2"/>
<evidence type="ECO:0000259" key="1">
    <source>
        <dbReference type="PROSITE" id="PS51186"/>
    </source>
</evidence>
<gene>
    <name evidence="2" type="ORF">CYJ57_06070</name>
</gene>
<dbReference type="GO" id="GO:0016747">
    <property type="term" value="F:acyltransferase activity, transferring groups other than amino-acyl groups"/>
    <property type="evidence" value="ECO:0007669"/>
    <property type="project" value="InterPro"/>
</dbReference>
<dbReference type="AlphaFoldDB" id="A0A2I1JXR7"/>
<dbReference type="SUPFAM" id="SSF55729">
    <property type="entry name" value="Acyl-CoA N-acyltransferases (Nat)"/>
    <property type="match status" value="1"/>
</dbReference>
<dbReference type="InterPro" id="IPR000182">
    <property type="entry name" value="GNAT_dom"/>
</dbReference>
<reference evidence="2 3" key="1">
    <citation type="submission" date="2017-12" db="EMBL/GenBank/DDBJ databases">
        <title>Phylogenetic diversity of female urinary microbiome.</title>
        <authorList>
            <person name="Thomas-White K."/>
            <person name="Wolfe A.J."/>
        </authorList>
    </citation>
    <scope>NUCLEOTIDE SEQUENCE [LARGE SCALE GENOMIC DNA]</scope>
    <source>
        <strain evidence="2 3">UMB0898</strain>
    </source>
</reference>
<name>A0A2I1JXR7_9LACT</name>
<accession>A0A2I1JXR7</accession>
<keyword evidence="2" id="KW-0808">Transferase</keyword>
<organism evidence="2 3">
    <name type="scientific">Falseniella ignava</name>
    <dbReference type="NCBI Taxonomy" id="137730"/>
    <lineage>
        <taxon>Bacteria</taxon>
        <taxon>Bacillati</taxon>
        <taxon>Bacillota</taxon>
        <taxon>Bacilli</taxon>
        <taxon>Lactobacillales</taxon>
        <taxon>Aerococcaceae</taxon>
        <taxon>Falseniella</taxon>
    </lineage>
</organism>
<dbReference type="RefSeq" id="WP_101954507.1">
    <property type="nucleotide sequence ID" value="NZ_PKHE01000016.1"/>
</dbReference>
<dbReference type="PANTHER" id="PTHR43415:SF4">
    <property type="entry name" value="N-ACETYLTRANSFERASE DOMAIN-CONTAINING PROTEIN"/>
    <property type="match status" value="1"/>
</dbReference>
<dbReference type="Pfam" id="PF13302">
    <property type="entry name" value="Acetyltransf_3"/>
    <property type="match status" value="1"/>
</dbReference>
<dbReference type="Gene3D" id="3.40.630.30">
    <property type="match status" value="1"/>
</dbReference>
<comment type="caution">
    <text evidence="2">The sequence shown here is derived from an EMBL/GenBank/DDBJ whole genome shotgun (WGS) entry which is preliminary data.</text>
</comment>
<evidence type="ECO:0000313" key="2">
    <source>
        <dbReference type="EMBL" id="PKY88176.1"/>
    </source>
</evidence>
<dbReference type="PROSITE" id="PS51186">
    <property type="entry name" value="GNAT"/>
    <property type="match status" value="1"/>
</dbReference>